<evidence type="ECO:0000313" key="3">
    <source>
        <dbReference type="EMBL" id="PZO42431.1"/>
    </source>
</evidence>
<feature type="transmembrane region" description="Helical" evidence="2">
    <location>
        <begin position="282"/>
        <end position="300"/>
    </location>
</feature>
<dbReference type="SUPFAM" id="SSF55486">
    <property type="entry name" value="Metalloproteases ('zincins'), catalytic domain"/>
    <property type="match status" value="2"/>
</dbReference>
<dbReference type="Gene3D" id="3.40.390.10">
    <property type="entry name" value="Collagenase (Catalytic Domain)"/>
    <property type="match status" value="1"/>
</dbReference>
<protein>
    <recommendedName>
        <fullName evidence="5">PEP-CTERM sorting domain-containing protein</fullName>
    </recommendedName>
</protein>
<reference evidence="3 4" key="2">
    <citation type="submission" date="2018-06" db="EMBL/GenBank/DDBJ databases">
        <title>Metagenomic assembly of (sub)arctic Cyanobacteria and their associated microbiome from non-axenic cultures.</title>
        <authorList>
            <person name="Baurain D."/>
        </authorList>
    </citation>
    <scope>NUCLEOTIDE SEQUENCE [LARGE SCALE GENOMIC DNA]</scope>
    <source>
        <strain evidence="3">ULC066bin1</strain>
    </source>
</reference>
<evidence type="ECO:0008006" key="5">
    <source>
        <dbReference type="Google" id="ProtNLM"/>
    </source>
</evidence>
<dbReference type="InterPro" id="IPR024079">
    <property type="entry name" value="MetalloPept_cat_dom_sf"/>
</dbReference>
<feature type="compositionally biased region" description="Basic and acidic residues" evidence="1">
    <location>
        <begin position="321"/>
        <end position="334"/>
    </location>
</feature>
<gene>
    <name evidence="3" type="ORF">DCF19_07540</name>
</gene>
<accession>A0A2W4Y4P5</accession>
<organism evidence="3 4">
    <name type="scientific">Pseudanabaena frigida</name>
    <dbReference type="NCBI Taxonomy" id="945775"/>
    <lineage>
        <taxon>Bacteria</taxon>
        <taxon>Bacillati</taxon>
        <taxon>Cyanobacteriota</taxon>
        <taxon>Cyanophyceae</taxon>
        <taxon>Pseudanabaenales</taxon>
        <taxon>Pseudanabaenaceae</taxon>
        <taxon>Pseudanabaena</taxon>
    </lineage>
</organism>
<proteinExistence type="predicted"/>
<keyword evidence="2" id="KW-1133">Transmembrane helix</keyword>
<dbReference type="Proteomes" id="UP000249467">
    <property type="component" value="Unassembled WGS sequence"/>
</dbReference>
<evidence type="ECO:0000313" key="4">
    <source>
        <dbReference type="Proteomes" id="UP000249467"/>
    </source>
</evidence>
<keyword evidence="2" id="KW-0472">Membrane</keyword>
<dbReference type="AlphaFoldDB" id="A0A2W4Y4P5"/>
<reference evidence="3 4" key="1">
    <citation type="submission" date="2018-04" db="EMBL/GenBank/DDBJ databases">
        <authorList>
            <person name="Go L.Y."/>
            <person name="Mitchell J.A."/>
        </authorList>
    </citation>
    <scope>NUCLEOTIDE SEQUENCE [LARGE SCALE GENOMIC DNA]</scope>
    <source>
        <strain evidence="3">ULC066bin1</strain>
    </source>
</reference>
<sequence>MPAFAIGNTPSSDISIPFNNSIAVNYTGFTTQAQTAFDYAVSIWNSALVSPIAIKIDATFSNLGAGILGSAGPQTFKVNFTNAPQTNVYYPISLANQLSGSDLNGATGEITASFNSTADWYYGTDGITPFSQYDFVSVVLHEIGHGLGFTGFYGSNGALCCGATFPSIFDTYMEDAGGTKITQLSSDAARSSTFVSNSLYFNGTNANAANGNTRVNLYAPTTFSDGSSIYHLDDTAYSSTSNALMTYSIPNGTARHTIGDVTLGILKDEGWTLQVTAVPFDFTPLPAILIIGMFAGWSAYRRDRQRKSQDKQIQDNVSDQMSDKAEDKTLSHHK</sequence>
<dbReference type="EMBL" id="QBML01000007">
    <property type="protein sequence ID" value="PZO42431.1"/>
    <property type="molecule type" value="Genomic_DNA"/>
</dbReference>
<keyword evidence="2" id="KW-0812">Transmembrane</keyword>
<name>A0A2W4Y4P5_9CYAN</name>
<dbReference type="GO" id="GO:0008237">
    <property type="term" value="F:metallopeptidase activity"/>
    <property type="evidence" value="ECO:0007669"/>
    <property type="project" value="InterPro"/>
</dbReference>
<evidence type="ECO:0000256" key="1">
    <source>
        <dbReference type="SAM" id="MobiDB-lite"/>
    </source>
</evidence>
<comment type="caution">
    <text evidence="3">The sequence shown here is derived from an EMBL/GenBank/DDBJ whole genome shotgun (WGS) entry which is preliminary data.</text>
</comment>
<evidence type="ECO:0000256" key="2">
    <source>
        <dbReference type="SAM" id="Phobius"/>
    </source>
</evidence>
<feature type="region of interest" description="Disordered" evidence="1">
    <location>
        <begin position="305"/>
        <end position="334"/>
    </location>
</feature>